<evidence type="ECO:0000256" key="2">
    <source>
        <dbReference type="ARBA" id="ARBA00007533"/>
    </source>
</evidence>
<dbReference type="PROSITE" id="PS51273">
    <property type="entry name" value="GATASE_TYPE_1"/>
    <property type="match status" value="1"/>
</dbReference>
<name>A0A2N9HB03_FAGSY</name>
<feature type="region of interest" description="Disordered" evidence="10">
    <location>
        <begin position="817"/>
        <end position="862"/>
    </location>
</feature>
<keyword evidence="6" id="KW-0067">ATP-binding</keyword>
<dbReference type="GO" id="GO:0005524">
    <property type="term" value="F:ATP binding"/>
    <property type="evidence" value="ECO:0007669"/>
    <property type="project" value="UniProtKB-KW"/>
</dbReference>
<organism evidence="12">
    <name type="scientific">Fagus sylvatica</name>
    <name type="common">Beechnut</name>
    <dbReference type="NCBI Taxonomy" id="28930"/>
    <lineage>
        <taxon>Eukaryota</taxon>
        <taxon>Viridiplantae</taxon>
        <taxon>Streptophyta</taxon>
        <taxon>Embryophyta</taxon>
        <taxon>Tracheophyta</taxon>
        <taxon>Spermatophyta</taxon>
        <taxon>Magnoliopsida</taxon>
        <taxon>eudicotyledons</taxon>
        <taxon>Gunneridae</taxon>
        <taxon>Pentapetalae</taxon>
        <taxon>rosids</taxon>
        <taxon>fabids</taxon>
        <taxon>Fagales</taxon>
        <taxon>Fagaceae</taxon>
        <taxon>Fagus</taxon>
    </lineage>
</organism>
<keyword evidence="7" id="KW-0315">Glutamine amidotransferase</keyword>
<sequence>MAPVCGNRNKKGISDSKLPEQDELEIVQEEPQTLKDAKIEALRKERDVLIEALKNQQLRNRVEESDLDDGFENPFAKPNHRQQGGEKHRVRTTNLGSRQDHEGGLGFEPHHGLIHGPHTSYLNHQQAHSIGQFGLGPGPGLNRERRSNLGFDCNPFPNTHHRDPFLYDREPRHLYGFDRHPHHLDREPYQPHGLHREPHHQLGFDRAPRHQYHRVERPRASNRDPHRFVDVDREPRQGSDRSIHDQDRNNNNRNREPLVLDRAPQDLDRTPRDLDRAPPGFDRASPAFDHAPRFERAPPCVSLAQLGFDRAPSGYDLAPPSFDREFPQTRVGHDRLAPPPFDREHHQRDQMEGDYEGDWGFHHPHGLTHELLCASNVGQPRPNISFDPFRGFGTGPGPGLGLERSHNMGFDRAASSQDGNTHNSNREPWGFDRAPRYQHQGNKSCDYSKYLNSGSSMLKPYGEGYDKTVFSYNEISVEQPPVYDIEVEDKIGDHEEESITWESMLPSKTVSIKFVLENVVATTKILQVFKEEMEKQNRLASKISYSTCNSEEMACDLLIKGGCCSLHKKEHHYTLRPKKDTTKSKPIGWKVRSWVMIVQVIIFSFFCQALLHTSVACHRKLIVDWVSAGDLEDITAQEAPDVYKAAWDLLKGADGVLVPGWFGDRGVQGKILAAKYARENNVPYLGICLGLQIAVIEFARSVLGLHDANSTEFNSETTNPCVIFMPEGSKTHMGGTMRLGSRRTYFKVTDCISAKLYGNVDFVDERHRHRYEVNPNMISQLENAGLSFVGRDETGLIAAACGNLETALHDNGHVRKAVTSGKSNGHSMVKTHKNENGGSIKSSNGSVNGVYSYGNGNGNGVH</sequence>
<evidence type="ECO:0000256" key="8">
    <source>
        <dbReference type="ARBA" id="ARBA00022975"/>
    </source>
</evidence>
<feature type="region of interest" description="Disordered" evidence="10">
    <location>
        <begin position="64"/>
        <end position="89"/>
    </location>
</feature>
<dbReference type="Pfam" id="PF00117">
    <property type="entry name" value="GATase"/>
    <property type="match status" value="1"/>
</dbReference>
<dbReference type="InterPro" id="IPR033828">
    <property type="entry name" value="GATase1_CTP_Synthase"/>
</dbReference>
<dbReference type="SUPFAM" id="SSF52317">
    <property type="entry name" value="Class I glutamine amidotransferase-like"/>
    <property type="match status" value="1"/>
</dbReference>
<evidence type="ECO:0000259" key="11">
    <source>
        <dbReference type="Pfam" id="PF00117"/>
    </source>
</evidence>
<feature type="compositionally biased region" description="Low complexity" evidence="10">
    <location>
        <begin position="842"/>
        <end position="854"/>
    </location>
</feature>
<feature type="domain" description="Glutamine amidotransferase" evidence="11">
    <location>
        <begin position="607"/>
        <end position="799"/>
    </location>
</feature>
<feature type="compositionally biased region" description="Basic and acidic residues" evidence="10">
    <location>
        <begin position="178"/>
        <end position="276"/>
    </location>
</feature>
<dbReference type="InterPro" id="IPR017926">
    <property type="entry name" value="GATASE"/>
</dbReference>
<accession>A0A2N9HB03</accession>
<feature type="region of interest" description="Disordered" evidence="10">
    <location>
        <begin position="1"/>
        <end position="23"/>
    </location>
</feature>
<dbReference type="GO" id="GO:0044210">
    <property type="term" value="P:'de novo' CTP biosynthetic process"/>
    <property type="evidence" value="ECO:0007669"/>
    <property type="project" value="UniProtKB-UniPathway"/>
</dbReference>
<dbReference type="GO" id="GO:0019856">
    <property type="term" value="P:pyrimidine nucleobase biosynthetic process"/>
    <property type="evidence" value="ECO:0007669"/>
    <property type="project" value="TreeGrafter"/>
</dbReference>
<keyword evidence="4" id="KW-0436">Ligase</keyword>
<evidence type="ECO:0000313" key="12">
    <source>
        <dbReference type="EMBL" id="SPD08870.1"/>
    </source>
</evidence>
<evidence type="ECO:0000256" key="10">
    <source>
        <dbReference type="SAM" id="MobiDB-lite"/>
    </source>
</evidence>
<evidence type="ECO:0000256" key="7">
    <source>
        <dbReference type="ARBA" id="ARBA00022962"/>
    </source>
</evidence>
<dbReference type="InterPro" id="IPR029062">
    <property type="entry name" value="Class_I_gatase-like"/>
</dbReference>
<evidence type="ECO:0000256" key="5">
    <source>
        <dbReference type="ARBA" id="ARBA00022741"/>
    </source>
</evidence>
<reference evidence="12" key="1">
    <citation type="submission" date="2018-02" db="EMBL/GenBank/DDBJ databases">
        <authorList>
            <person name="Cohen D.B."/>
            <person name="Kent A.D."/>
        </authorList>
    </citation>
    <scope>NUCLEOTIDE SEQUENCE</scope>
</reference>
<keyword evidence="8" id="KW-0665">Pyrimidine biosynthesis</keyword>
<gene>
    <name evidence="12" type="ORF">FSB_LOCUS36752</name>
</gene>
<evidence type="ECO:0000256" key="4">
    <source>
        <dbReference type="ARBA" id="ARBA00022598"/>
    </source>
</evidence>
<evidence type="ECO:0000256" key="1">
    <source>
        <dbReference type="ARBA" id="ARBA00005171"/>
    </source>
</evidence>
<proteinExistence type="inferred from homology"/>
<comment type="catalytic activity">
    <reaction evidence="9">
        <text>UTP + L-glutamine + ATP + H2O = CTP + L-glutamate + ADP + phosphate + 2 H(+)</text>
        <dbReference type="Rhea" id="RHEA:26426"/>
        <dbReference type="ChEBI" id="CHEBI:15377"/>
        <dbReference type="ChEBI" id="CHEBI:15378"/>
        <dbReference type="ChEBI" id="CHEBI:29985"/>
        <dbReference type="ChEBI" id="CHEBI:30616"/>
        <dbReference type="ChEBI" id="CHEBI:37563"/>
        <dbReference type="ChEBI" id="CHEBI:43474"/>
        <dbReference type="ChEBI" id="CHEBI:46398"/>
        <dbReference type="ChEBI" id="CHEBI:58359"/>
        <dbReference type="ChEBI" id="CHEBI:456216"/>
        <dbReference type="EC" id="6.3.4.2"/>
    </reaction>
</comment>
<feature type="region of interest" description="Disordered" evidence="10">
    <location>
        <begin position="413"/>
        <end position="435"/>
    </location>
</feature>
<dbReference type="InterPro" id="IPR004468">
    <property type="entry name" value="CTP_synthase"/>
</dbReference>
<feature type="region of interest" description="Disordered" evidence="10">
    <location>
        <begin position="178"/>
        <end position="293"/>
    </location>
</feature>
<dbReference type="PANTHER" id="PTHR11550:SF0">
    <property type="entry name" value="CTP SYNTHASE-RELATED"/>
    <property type="match status" value="1"/>
</dbReference>
<keyword evidence="5" id="KW-0547">Nucleotide-binding</keyword>
<dbReference type="AlphaFoldDB" id="A0A2N9HB03"/>
<dbReference type="EC" id="6.3.4.2" evidence="3"/>
<feature type="region of interest" description="Disordered" evidence="10">
    <location>
        <begin position="129"/>
        <end position="149"/>
    </location>
</feature>
<comment type="similarity">
    <text evidence="2">Belongs to the CTP synthase family.</text>
</comment>
<evidence type="ECO:0000256" key="9">
    <source>
        <dbReference type="ARBA" id="ARBA00047781"/>
    </source>
</evidence>
<dbReference type="EMBL" id="OIVN01003112">
    <property type="protein sequence ID" value="SPD08870.1"/>
    <property type="molecule type" value="Genomic_DNA"/>
</dbReference>
<dbReference type="CDD" id="cd01746">
    <property type="entry name" value="GATase1_CTP_Synthase"/>
    <property type="match status" value="1"/>
</dbReference>
<comment type="pathway">
    <text evidence="1">Pyrimidine metabolism; CTP biosynthesis via de novo pathway; CTP from UDP: step 2/2.</text>
</comment>
<dbReference type="PANTHER" id="PTHR11550">
    <property type="entry name" value="CTP SYNTHASE"/>
    <property type="match status" value="1"/>
</dbReference>
<dbReference type="UniPathway" id="UPA00159">
    <property type="reaction ID" value="UER00277"/>
</dbReference>
<feature type="compositionally biased region" description="Polar residues" evidence="10">
    <location>
        <begin position="414"/>
        <end position="423"/>
    </location>
</feature>
<dbReference type="Gene3D" id="3.40.50.880">
    <property type="match status" value="1"/>
</dbReference>
<protein>
    <recommendedName>
        <fullName evidence="3">CTP synthase (glutamine hydrolyzing)</fullName>
        <ecNumber evidence="3">6.3.4.2</ecNumber>
    </recommendedName>
</protein>
<dbReference type="GO" id="GO:0042802">
    <property type="term" value="F:identical protein binding"/>
    <property type="evidence" value="ECO:0007669"/>
    <property type="project" value="TreeGrafter"/>
</dbReference>
<evidence type="ECO:0000256" key="6">
    <source>
        <dbReference type="ARBA" id="ARBA00022840"/>
    </source>
</evidence>
<evidence type="ECO:0000256" key="3">
    <source>
        <dbReference type="ARBA" id="ARBA00012291"/>
    </source>
</evidence>
<dbReference type="GO" id="GO:0003883">
    <property type="term" value="F:CTP synthase activity"/>
    <property type="evidence" value="ECO:0007669"/>
    <property type="project" value="UniProtKB-EC"/>
</dbReference>